<dbReference type="RefSeq" id="WP_184464848.1">
    <property type="nucleotide sequence ID" value="NZ_JACHHW010000013.1"/>
</dbReference>
<keyword evidence="3" id="KW-1185">Reference proteome</keyword>
<dbReference type="AlphaFoldDB" id="A0A840R9M8"/>
<keyword evidence="1" id="KW-0472">Membrane</keyword>
<feature type="transmembrane region" description="Helical" evidence="1">
    <location>
        <begin position="204"/>
        <end position="223"/>
    </location>
</feature>
<feature type="transmembrane region" description="Helical" evidence="1">
    <location>
        <begin position="153"/>
        <end position="171"/>
    </location>
</feature>
<accession>A0A840R9M8</accession>
<evidence type="ECO:0000256" key="1">
    <source>
        <dbReference type="SAM" id="Phobius"/>
    </source>
</evidence>
<comment type="caution">
    <text evidence="2">The sequence shown here is derived from an EMBL/GenBank/DDBJ whole genome shotgun (WGS) entry which is preliminary data.</text>
</comment>
<keyword evidence="1" id="KW-0812">Transmembrane</keyword>
<evidence type="ECO:0000313" key="2">
    <source>
        <dbReference type="EMBL" id="MBB5189062.1"/>
    </source>
</evidence>
<feature type="transmembrane region" description="Helical" evidence="1">
    <location>
        <begin position="17"/>
        <end position="37"/>
    </location>
</feature>
<protein>
    <submittedName>
        <fullName evidence="2">Uncharacterized protein</fullName>
    </submittedName>
</protein>
<name>A0A840R9M8_9GAMM</name>
<feature type="transmembrane region" description="Helical" evidence="1">
    <location>
        <begin position="49"/>
        <end position="70"/>
    </location>
</feature>
<feature type="transmembrane region" description="Helical" evidence="1">
    <location>
        <begin position="90"/>
        <end position="111"/>
    </location>
</feature>
<dbReference type="Proteomes" id="UP000536640">
    <property type="component" value="Unassembled WGS sequence"/>
</dbReference>
<keyword evidence="1" id="KW-1133">Transmembrane helix</keyword>
<evidence type="ECO:0000313" key="3">
    <source>
        <dbReference type="Proteomes" id="UP000536640"/>
    </source>
</evidence>
<reference evidence="2 3" key="1">
    <citation type="submission" date="2020-08" db="EMBL/GenBank/DDBJ databases">
        <title>Genomic Encyclopedia of Type Strains, Phase IV (KMG-IV): sequencing the most valuable type-strain genomes for metagenomic binning, comparative biology and taxonomic classification.</title>
        <authorList>
            <person name="Goeker M."/>
        </authorList>
    </citation>
    <scope>NUCLEOTIDE SEQUENCE [LARGE SCALE GENOMIC DNA]</scope>
    <source>
        <strain evidence="2 3">DSM 25701</strain>
    </source>
</reference>
<gene>
    <name evidence="2" type="ORF">HNQ57_003362</name>
</gene>
<organism evidence="2 3">
    <name type="scientific">Zhongshania antarctica</name>
    <dbReference type="NCBI Taxonomy" id="641702"/>
    <lineage>
        <taxon>Bacteria</taxon>
        <taxon>Pseudomonadati</taxon>
        <taxon>Pseudomonadota</taxon>
        <taxon>Gammaproteobacteria</taxon>
        <taxon>Cellvibrionales</taxon>
        <taxon>Spongiibacteraceae</taxon>
        <taxon>Zhongshania</taxon>
    </lineage>
</organism>
<proteinExistence type="predicted"/>
<dbReference type="EMBL" id="JACHHW010000013">
    <property type="protein sequence ID" value="MBB5189062.1"/>
    <property type="molecule type" value="Genomic_DNA"/>
</dbReference>
<feature type="transmembrane region" description="Helical" evidence="1">
    <location>
        <begin position="123"/>
        <end position="147"/>
    </location>
</feature>
<sequence>MSQAPYFSPSIIFSETWQYMLAGVCIITAVICVISLLKRSTEHSEYRADLAWLRAIIYFCTTTLIALLCGVNDAVFTRSLVTPEQINDPLWLTSLALCSLLIIGAYGFIWAKGTYTDGRQWHPLSTTLFGLIWGLSQAQLFLSLWALSELFQLSLLWTTLITITLISIYNGNWQQFYWDIKVSPPHNYPEWNLRKVLFCHVPNLLLTLPFFAIYGNVQLYIIFQTGALLLSSHRMHFPHWTDKYSGPTTNH</sequence>